<dbReference type="AlphaFoldDB" id="A0A9N8E764"/>
<organism evidence="1 2">
    <name type="scientific">Seminavis robusta</name>
    <dbReference type="NCBI Taxonomy" id="568900"/>
    <lineage>
        <taxon>Eukaryota</taxon>
        <taxon>Sar</taxon>
        <taxon>Stramenopiles</taxon>
        <taxon>Ochrophyta</taxon>
        <taxon>Bacillariophyta</taxon>
        <taxon>Bacillariophyceae</taxon>
        <taxon>Bacillariophycidae</taxon>
        <taxon>Naviculales</taxon>
        <taxon>Naviculaceae</taxon>
        <taxon>Seminavis</taxon>
    </lineage>
</organism>
<protein>
    <submittedName>
        <fullName evidence="1">Uncharacterized protein</fullName>
    </submittedName>
</protein>
<reference evidence="1" key="1">
    <citation type="submission" date="2020-06" db="EMBL/GenBank/DDBJ databases">
        <authorList>
            <consortium name="Plant Systems Biology data submission"/>
        </authorList>
    </citation>
    <scope>NUCLEOTIDE SEQUENCE</scope>
    <source>
        <strain evidence="1">D6</strain>
    </source>
</reference>
<dbReference type="EMBL" id="CAICTM010000621">
    <property type="protein sequence ID" value="CAB9513929.1"/>
    <property type="molecule type" value="Genomic_DNA"/>
</dbReference>
<proteinExistence type="predicted"/>
<evidence type="ECO:0000313" key="2">
    <source>
        <dbReference type="Proteomes" id="UP001153069"/>
    </source>
</evidence>
<sequence>MVNVKITPSEEGFADLYTWLKNSTGLMGAIHGHKMLARDGVTELTDPNEFGQEWQVRDSDPTLFEVRDRYPQYPEKCVLRAPSDVSSIRRRLGESISRPEAEIACAGWSFDERAGCIRDVMATGNTEYAEAGGY</sequence>
<keyword evidence="2" id="KW-1185">Reference proteome</keyword>
<evidence type="ECO:0000313" key="1">
    <source>
        <dbReference type="EMBL" id="CAB9513929.1"/>
    </source>
</evidence>
<gene>
    <name evidence="1" type="ORF">SEMRO_622_G176930.1</name>
</gene>
<accession>A0A9N8E764</accession>
<dbReference type="Proteomes" id="UP001153069">
    <property type="component" value="Unassembled WGS sequence"/>
</dbReference>
<comment type="caution">
    <text evidence="1">The sequence shown here is derived from an EMBL/GenBank/DDBJ whole genome shotgun (WGS) entry which is preliminary data.</text>
</comment>
<name>A0A9N8E764_9STRA</name>